<keyword evidence="7" id="KW-0862">Zinc</keyword>
<dbReference type="InterPro" id="IPR011016">
    <property type="entry name" value="Znf_RING-CH"/>
</dbReference>
<evidence type="ECO:0000256" key="11">
    <source>
        <dbReference type="SAM" id="Phobius"/>
    </source>
</evidence>
<feature type="compositionally biased region" description="Polar residues" evidence="10">
    <location>
        <begin position="60"/>
        <end position="69"/>
    </location>
</feature>
<dbReference type="SMART" id="SM00744">
    <property type="entry name" value="RINGv"/>
    <property type="match status" value="1"/>
</dbReference>
<evidence type="ECO:0000313" key="13">
    <source>
        <dbReference type="Proteomes" id="UP000887566"/>
    </source>
</evidence>
<evidence type="ECO:0000256" key="2">
    <source>
        <dbReference type="ARBA" id="ARBA00022679"/>
    </source>
</evidence>
<dbReference type="PANTHER" id="PTHR46065">
    <property type="entry name" value="E3 UBIQUITIN-PROTEIN LIGASE MARCH 2/3 FAMILY MEMBER"/>
    <property type="match status" value="1"/>
</dbReference>
<keyword evidence="5" id="KW-0863">Zinc-finger</keyword>
<dbReference type="AlphaFoldDB" id="A0A914UJY8"/>
<name>A0A914UJY8_9BILA</name>
<evidence type="ECO:0000256" key="5">
    <source>
        <dbReference type="ARBA" id="ARBA00022771"/>
    </source>
</evidence>
<proteinExistence type="predicted"/>
<evidence type="ECO:0000256" key="8">
    <source>
        <dbReference type="ARBA" id="ARBA00022989"/>
    </source>
</evidence>
<dbReference type="WBParaSite" id="PSAMB.scaffold1058size36546.g10691.t1">
    <property type="protein sequence ID" value="PSAMB.scaffold1058size36546.g10691.t1"/>
    <property type="gene ID" value="PSAMB.scaffold1058size36546.g10691"/>
</dbReference>
<keyword evidence="8 11" id="KW-1133">Transmembrane helix</keyword>
<comment type="subcellular location">
    <subcellularLocation>
        <location evidence="1">Membrane</location>
        <topology evidence="1">Multi-pass membrane protein</topology>
    </subcellularLocation>
</comment>
<feature type="region of interest" description="Disordered" evidence="10">
    <location>
        <begin position="350"/>
        <end position="400"/>
    </location>
</feature>
<sequence>MGETDGVSMNPDTADRRNNNVLVVDGGKRTVSQSSVGSENVSVFSDSPDHLRVSPRQRQDAVSSPTTMELSTLGAQATAGGTGRSILTSEGAAVCRICHGGEFSAPFTSKNAAGEPLISPCFCRGTMGLYHRTCLERWLGTSNTDRCEICKFLYVVERRPLPLMAYLKDPGSPIERRNLIGDFACWCVLTPLALISAYLCAHGAILYAGQFGWLCVEVTGLMLLSFFLVLTYGVWLVVSIKYHMSTFREWQQSHQDVHVLDIEEVHMLKTSPVRIVLATASAATTNVSFLSETTMTVEGAEAGGGGVRPTDLSSRLLAGPMHASTPQMPAPSSVAVLHFGYTAPPGASPNYMPPPGAPSSNYLPAPGTSPNPIVTPNGSSIRFDQKTFNGSGAQNMETAV</sequence>
<dbReference type="SUPFAM" id="SSF57850">
    <property type="entry name" value="RING/U-box"/>
    <property type="match status" value="1"/>
</dbReference>
<feature type="region of interest" description="Disordered" evidence="10">
    <location>
        <begin position="1"/>
        <end position="20"/>
    </location>
</feature>
<feature type="region of interest" description="Disordered" evidence="10">
    <location>
        <begin position="29"/>
        <end position="69"/>
    </location>
</feature>
<evidence type="ECO:0000259" key="12">
    <source>
        <dbReference type="PROSITE" id="PS51292"/>
    </source>
</evidence>
<dbReference type="GO" id="GO:0008270">
    <property type="term" value="F:zinc ion binding"/>
    <property type="evidence" value="ECO:0007669"/>
    <property type="project" value="UniProtKB-KW"/>
</dbReference>
<organism evidence="13 14">
    <name type="scientific">Plectus sambesii</name>
    <dbReference type="NCBI Taxonomy" id="2011161"/>
    <lineage>
        <taxon>Eukaryota</taxon>
        <taxon>Metazoa</taxon>
        <taxon>Ecdysozoa</taxon>
        <taxon>Nematoda</taxon>
        <taxon>Chromadorea</taxon>
        <taxon>Plectida</taxon>
        <taxon>Plectina</taxon>
        <taxon>Plectoidea</taxon>
        <taxon>Plectidae</taxon>
        <taxon>Plectus</taxon>
    </lineage>
</organism>
<evidence type="ECO:0000256" key="1">
    <source>
        <dbReference type="ARBA" id="ARBA00004141"/>
    </source>
</evidence>
<dbReference type="GO" id="GO:0016020">
    <property type="term" value="C:membrane"/>
    <property type="evidence" value="ECO:0007669"/>
    <property type="project" value="UniProtKB-SubCell"/>
</dbReference>
<dbReference type="PANTHER" id="PTHR46065:SF3">
    <property type="entry name" value="FI20425P1"/>
    <property type="match status" value="1"/>
</dbReference>
<dbReference type="Pfam" id="PF12906">
    <property type="entry name" value="RINGv"/>
    <property type="match status" value="1"/>
</dbReference>
<feature type="transmembrane region" description="Helical" evidence="11">
    <location>
        <begin position="183"/>
        <end position="205"/>
    </location>
</feature>
<keyword evidence="9 11" id="KW-0472">Membrane</keyword>
<keyword evidence="2" id="KW-0808">Transferase</keyword>
<evidence type="ECO:0000313" key="14">
    <source>
        <dbReference type="WBParaSite" id="PSAMB.scaffold1058size36546.g10691.t1"/>
    </source>
</evidence>
<feature type="compositionally biased region" description="Polar residues" evidence="10">
    <location>
        <begin position="30"/>
        <end position="45"/>
    </location>
</feature>
<evidence type="ECO:0000256" key="3">
    <source>
        <dbReference type="ARBA" id="ARBA00022692"/>
    </source>
</evidence>
<evidence type="ECO:0000256" key="9">
    <source>
        <dbReference type="ARBA" id="ARBA00023136"/>
    </source>
</evidence>
<protein>
    <submittedName>
        <fullName evidence="14">RING-CH-type domain-containing protein</fullName>
    </submittedName>
</protein>
<feature type="compositionally biased region" description="Polar residues" evidence="10">
    <location>
        <begin position="358"/>
        <end position="400"/>
    </location>
</feature>
<dbReference type="InterPro" id="IPR013083">
    <property type="entry name" value="Znf_RING/FYVE/PHD"/>
</dbReference>
<dbReference type="CDD" id="cd16699">
    <property type="entry name" value="RING_CH-C4HC3_MARCH2-like"/>
    <property type="match status" value="1"/>
</dbReference>
<evidence type="ECO:0000256" key="10">
    <source>
        <dbReference type="SAM" id="MobiDB-lite"/>
    </source>
</evidence>
<keyword evidence="4" id="KW-0479">Metal-binding</keyword>
<evidence type="ECO:0000256" key="4">
    <source>
        <dbReference type="ARBA" id="ARBA00022723"/>
    </source>
</evidence>
<evidence type="ECO:0000256" key="7">
    <source>
        <dbReference type="ARBA" id="ARBA00022833"/>
    </source>
</evidence>
<dbReference type="Gene3D" id="3.30.40.10">
    <property type="entry name" value="Zinc/RING finger domain, C3HC4 (zinc finger)"/>
    <property type="match status" value="1"/>
</dbReference>
<keyword evidence="13" id="KW-1185">Reference proteome</keyword>
<dbReference type="GO" id="GO:0016567">
    <property type="term" value="P:protein ubiquitination"/>
    <property type="evidence" value="ECO:0007669"/>
    <property type="project" value="TreeGrafter"/>
</dbReference>
<dbReference type="PROSITE" id="PS51292">
    <property type="entry name" value="ZF_RING_CH"/>
    <property type="match status" value="1"/>
</dbReference>
<reference evidence="14" key="1">
    <citation type="submission" date="2022-11" db="UniProtKB">
        <authorList>
            <consortium name="WormBaseParasite"/>
        </authorList>
    </citation>
    <scope>IDENTIFICATION</scope>
</reference>
<accession>A0A914UJY8</accession>
<evidence type="ECO:0000256" key="6">
    <source>
        <dbReference type="ARBA" id="ARBA00022786"/>
    </source>
</evidence>
<dbReference type="Proteomes" id="UP000887566">
    <property type="component" value="Unplaced"/>
</dbReference>
<keyword evidence="3 11" id="KW-0812">Transmembrane</keyword>
<feature type="transmembrane region" description="Helical" evidence="11">
    <location>
        <begin position="211"/>
        <end position="238"/>
    </location>
</feature>
<keyword evidence="6" id="KW-0833">Ubl conjugation pathway</keyword>
<feature type="domain" description="RING-CH-type" evidence="12">
    <location>
        <begin position="87"/>
        <end position="157"/>
    </location>
</feature>
<dbReference type="GO" id="GO:0004842">
    <property type="term" value="F:ubiquitin-protein transferase activity"/>
    <property type="evidence" value="ECO:0007669"/>
    <property type="project" value="TreeGrafter"/>
</dbReference>